<evidence type="ECO:0000256" key="2">
    <source>
        <dbReference type="SAM" id="SignalP"/>
    </source>
</evidence>
<proteinExistence type="predicted"/>
<feature type="signal peptide" evidence="2">
    <location>
        <begin position="1"/>
        <end position="23"/>
    </location>
</feature>
<dbReference type="PROSITE" id="PS51257">
    <property type="entry name" value="PROKAR_LIPOPROTEIN"/>
    <property type="match status" value="1"/>
</dbReference>
<keyword evidence="4" id="KW-1185">Reference proteome</keyword>
<feature type="compositionally biased region" description="Basic and acidic residues" evidence="1">
    <location>
        <begin position="35"/>
        <end position="46"/>
    </location>
</feature>
<comment type="caution">
    <text evidence="3">The sequence shown here is derived from an EMBL/GenBank/DDBJ whole genome shotgun (WGS) entry which is preliminary data.</text>
</comment>
<name>A0A2M8RT65_9PAST</name>
<evidence type="ECO:0000313" key="4">
    <source>
        <dbReference type="Proteomes" id="UP000230282"/>
    </source>
</evidence>
<feature type="region of interest" description="Disordered" evidence="1">
    <location>
        <begin position="19"/>
        <end position="80"/>
    </location>
</feature>
<organism evidence="3 4">
    <name type="scientific">Caviibacterium pharyngocola</name>
    <dbReference type="NCBI Taxonomy" id="28159"/>
    <lineage>
        <taxon>Bacteria</taxon>
        <taxon>Pseudomonadati</taxon>
        <taxon>Pseudomonadota</taxon>
        <taxon>Gammaproteobacteria</taxon>
        <taxon>Pasteurellales</taxon>
        <taxon>Pasteurellaceae</taxon>
        <taxon>Caviibacterium</taxon>
    </lineage>
</organism>
<evidence type="ECO:0008006" key="5">
    <source>
        <dbReference type="Google" id="ProtNLM"/>
    </source>
</evidence>
<keyword evidence="2" id="KW-0732">Signal</keyword>
<accession>A0A2M8RT65</accession>
<reference evidence="3 4" key="1">
    <citation type="submission" date="2017-11" db="EMBL/GenBank/DDBJ databases">
        <title>Reclassification of Bisgaard taxon 5 as Caviibacterium pharyngocola gen. nov., sp. nov.</title>
        <authorList>
            <person name="Christensen H."/>
        </authorList>
    </citation>
    <scope>NUCLEOTIDE SEQUENCE [LARGE SCALE GENOMIC DNA]</scope>
    <source>
        <strain evidence="3 4">7_3</strain>
    </source>
</reference>
<protein>
    <recommendedName>
        <fullName evidence="5">Lipoprotein</fullName>
    </recommendedName>
</protein>
<evidence type="ECO:0000256" key="1">
    <source>
        <dbReference type="SAM" id="MobiDB-lite"/>
    </source>
</evidence>
<dbReference type="EMBL" id="PHGZ01000031">
    <property type="protein sequence ID" value="PJG82067.1"/>
    <property type="molecule type" value="Genomic_DNA"/>
</dbReference>
<sequence length="80" mass="8491">MKTITKLSLIALFSISLIGCSGGGGGHNEPNHSPNAEKKPFVENKKSTAPNNSAPKAEENKPTVQTPKVEEKQPSVPQQP</sequence>
<feature type="non-terminal residue" evidence="3">
    <location>
        <position position="80"/>
    </location>
</feature>
<evidence type="ECO:0000313" key="3">
    <source>
        <dbReference type="EMBL" id="PJG82067.1"/>
    </source>
</evidence>
<feature type="chain" id="PRO_5014844595" description="Lipoprotein" evidence="2">
    <location>
        <begin position="24"/>
        <end position="80"/>
    </location>
</feature>
<dbReference type="Proteomes" id="UP000230282">
    <property type="component" value="Unassembled WGS sequence"/>
</dbReference>
<gene>
    <name evidence="3" type="ORF">CVP04_11285</name>
</gene>
<dbReference type="AlphaFoldDB" id="A0A2M8RT65"/>